<accession>M6WLN1</accession>
<dbReference type="Proteomes" id="UP000012159">
    <property type="component" value="Unassembled WGS sequence"/>
</dbReference>
<name>M6WLN1_LEPBO</name>
<proteinExistence type="predicted"/>
<sequence>MECNQKFKNETQNFLGLSSISVGCEKDSIKIFLKFKFYNSQILSGS</sequence>
<evidence type="ECO:0000313" key="1">
    <source>
        <dbReference type="EMBL" id="EMO62693.1"/>
    </source>
</evidence>
<gene>
    <name evidence="1" type="ORF">LEP1GSC133_1683</name>
</gene>
<organism evidence="1 2">
    <name type="scientific">Leptospira borgpetersenii serovar Pomona str. 200901868</name>
    <dbReference type="NCBI Taxonomy" id="1192866"/>
    <lineage>
        <taxon>Bacteria</taxon>
        <taxon>Pseudomonadati</taxon>
        <taxon>Spirochaetota</taxon>
        <taxon>Spirochaetia</taxon>
        <taxon>Leptospirales</taxon>
        <taxon>Leptospiraceae</taxon>
        <taxon>Leptospira</taxon>
    </lineage>
</organism>
<dbReference type="AlphaFoldDB" id="M6WLN1"/>
<evidence type="ECO:0000313" key="2">
    <source>
        <dbReference type="Proteomes" id="UP000012159"/>
    </source>
</evidence>
<protein>
    <submittedName>
        <fullName evidence="1">Putative lipoprotein</fullName>
    </submittedName>
</protein>
<comment type="caution">
    <text evidence="1">The sequence shown here is derived from an EMBL/GenBank/DDBJ whole genome shotgun (WGS) entry which is preliminary data.</text>
</comment>
<keyword evidence="1" id="KW-0449">Lipoprotein</keyword>
<dbReference type="EMBL" id="AKWF02000076">
    <property type="protein sequence ID" value="EMO62693.1"/>
    <property type="molecule type" value="Genomic_DNA"/>
</dbReference>
<dbReference type="PROSITE" id="PS51257">
    <property type="entry name" value="PROKAR_LIPOPROTEIN"/>
    <property type="match status" value="1"/>
</dbReference>
<reference evidence="1 2" key="1">
    <citation type="submission" date="2013-01" db="EMBL/GenBank/DDBJ databases">
        <authorList>
            <person name="Harkins D.M."/>
            <person name="Durkin A.S."/>
            <person name="Brinkac L.M."/>
            <person name="Haft D.H."/>
            <person name="Selengut J.D."/>
            <person name="Sanka R."/>
            <person name="DePew J."/>
            <person name="Purushe J."/>
            <person name="Picardeau M."/>
            <person name="Werts C."/>
            <person name="Goarant C."/>
            <person name="Vinetz J.M."/>
            <person name="Sutton G.G."/>
            <person name="Nierman W.C."/>
            <person name="Fouts D.E."/>
        </authorList>
    </citation>
    <scope>NUCLEOTIDE SEQUENCE [LARGE SCALE GENOMIC DNA]</scope>
    <source>
        <strain evidence="1 2">200901868</strain>
    </source>
</reference>